<organism evidence="1 2">
    <name type="scientific">Tegillarca granosa</name>
    <name type="common">Malaysian cockle</name>
    <name type="synonym">Anadara granosa</name>
    <dbReference type="NCBI Taxonomy" id="220873"/>
    <lineage>
        <taxon>Eukaryota</taxon>
        <taxon>Metazoa</taxon>
        <taxon>Spiralia</taxon>
        <taxon>Lophotrochozoa</taxon>
        <taxon>Mollusca</taxon>
        <taxon>Bivalvia</taxon>
        <taxon>Autobranchia</taxon>
        <taxon>Pteriomorphia</taxon>
        <taxon>Arcoida</taxon>
        <taxon>Arcoidea</taxon>
        <taxon>Arcidae</taxon>
        <taxon>Tegillarca</taxon>
    </lineage>
</organism>
<sequence length="156" mass="18155">MKFLRDIDSDLGGQKLALLTGLAVMCPDDPLQFLLDKLGYLKECGTGKLNWDLFVAEHMKPVRKIITESNLDFIFNMDDESFIPTPQMYAAAYEHYNKSLKSMCFRNGLITEKGVKPWLFRKYRKYTMLLLVIYTSQNGGRQRRLLSNKENILKYV</sequence>
<proteinExistence type="predicted"/>
<comment type="caution">
    <text evidence="1">The sequence shown here is derived from an EMBL/GenBank/DDBJ whole genome shotgun (WGS) entry which is preliminary data.</text>
</comment>
<reference evidence="1 2" key="1">
    <citation type="submission" date="2022-12" db="EMBL/GenBank/DDBJ databases">
        <title>Chromosome-level genome of Tegillarca granosa.</title>
        <authorList>
            <person name="Kim J."/>
        </authorList>
    </citation>
    <scope>NUCLEOTIDE SEQUENCE [LARGE SCALE GENOMIC DNA]</scope>
    <source>
        <strain evidence="1">Teg-2019</strain>
        <tissue evidence="1">Adductor muscle</tissue>
    </source>
</reference>
<evidence type="ECO:0008006" key="3">
    <source>
        <dbReference type="Google" id="ProtNLM"/>
    </source>
</evidence>
<protein>
    <recommendedName>
        <fullName evidence="3">Protein xylosyltransferase</fullName>
    </recommendedName>
</protein>
<accession>A0ABQ9E705</accession>
<evidence type="ECO:0000313" key="1">
    <source>
        <dbReference type="EMBL" id="KAJ8301173.1"/>
    </source>
</evidence>
<gene>
    <name evidence="1" type="ORF">KUTeg_020160</name>
</gene>
<name>A0ABQ9E705_TEGGR</name>
<keyword evidence="2" id="KW-1185">Reference proteome</keyword>
<evidence type="ECO:0000313" key="2">
    <source>
        <dbReference type="Proteomes" id="UP001217089"/>
    </source>
</evidence>
<dbReference type="Proteomes" id="UP001217089">
    <property type="component" value="Unassembled WGS sequence"/>
</dbReference>
<dbReference type="EMBL" id="JARBDR010000918">
    <property type="protein sequence ID" value="KAJ8301173.1"/>
    <property type="molecule type" value="Genomic_DNA"/>
</dbReference>